<dbReference type="Proteomes" id="UP000199152">
    <property type="component" value="Unassembled WGS sequence"/>
</dbReference>
<dbReference type="InterPro" id="IPR036526">
    <property type="entry name" value="C-N_Hydrolase_sf"/>
</dbReference>
<dbReference type="AlphaFoldDB" id="A0A1I4APC4"/>
<feature type="compositionally biased region" description="Basic and acidic residues" evidence="11">
    <location>
        <begin position="123"/>
        <end position="132"/>
    </location>
</feature>
<dbReference type="GO" id="GO:0009435">
    <property type="term" value="P:NAD+ biosynthetic process"/>
    <property type="evidence" value="ECO:0007669"/>
    <property type="project" value="UniProtKB-UniRule"/>
</dbReference>
<proteinExistence type="inferred from homology"/>
<evidence type="ECO:0000256" key="4">
    <source>
        <dbReference type="ARBA" id="ARBA00022741"/>
    </source>
</evidence>
<feature type="binding site" evidence="7">
    <location>
        <position position="465"/>
    </location>
    <ligand>
        <name>deamido-NAD(+)</name>
        <dbReference type="ChEBI" id="CHEBI:58437"/>
        <note>ligand shared between two neighboring subunits</note>
    </ligand>
</feature>
<dbReference type="RefSeq" id="WP_218146089.1">
    <property type="nucleotide sequence ID" value="NZ_FOSW01000002.1"/>
</dbReference>
<name>A0A1I4APC4_9ACTN</name>
<keyword evidence="14" id="KW-1185">Reference proteome</keyword>
<comment type="function">
    <text evidence="7">Catalyzes the ATP-dependent amidation of deamido-NAD to form NAD. Uses L-glutamine as a nitrogen source.</text>
</comment>
<dbReference type="InterPro" id="IPR003010">
    <property type="entry name" value="C-N_Hydrolase"/>
</dbReference>
<feature type="active site" description="Proton acceptor; for glutaminase activity" evidence="7">
    <location>
        <position position="60"/>
    </location>
</feature>
<dbReference type="PROSITE" id="PS50263">
    <property type="entry name" value="CN_HYDROLASE"/>
    <property type="match status" value="1"/>
</dbReference>
<dbReference type="PANTHER" id="PTHR23090:SF9">
    <property type="entry name" value="GLUTAMINE-DEPENDENT NAD(+) SYNTHETASE"/>
    <property type="match status" value="1"/>
</dbReference>
<dbReference type="InterPro" id="IPR000132">
    <property type="entry name" value="Nitrilase/CN_hydratase_CS"/>
</dbReference>
<keyword evidence="6 7" id="KW-0520">NAD</keyword>
<dbReference type="PROSITE" id="PS00920">
    <property type="entry name" value="NITRIL_CHT_1"/>
    <property type="match status" value="1"/>
</dbReference>
<gene>
    <name evidence="7" type="primary">nadE</name>
    <name evidence="13" type="ORF">SAMN04488085_102307</name>
</gene>
<feature type="binding site" evidence="7">
    <location>
        <position position="218"/>
    </location>
    <ligand>
        <name>L-glutamine</name>
        <dbReference type="ChEBI" id="CHEBI:58359"/>
    </ligand>
</feature>
<dbReference type="Gene3D" id="3.40.50.620">
    <property type="entry name" value="HUPs"/>
    <property type="match status" value="1"/>
</dbReference>
<comment type="similarity">
    <text evidence="10">Belongs to the NAD synthetase family.</text>
</comment>
<feature type="domain" description="CN hydrolase" evidence="12">
    <location>
        <begin position="20"/>
        <end position="288"/>
    </location>
</feature>
<feature type="active site" description="For glutaminase activity" evidence="7">
    <location>
        <position position="155"/>
    </location>
</feature>
<dbReference type="Pfam" id="PF00795">
    <property type="entry name" value="CN_hydrolase"/>
    <property type="match status" value="1"/>
</dbReference>
<dbReference type="InterPro" id="IPR014729">
    <property type="entry name" value="Rossmann-like_a/b/a_fold"/>
</dbReference>
<dbReference type="GO" id="GO:0003952">
    <property type="term" value="F:NAD+ synthase (glutamine-hydrolyzing) activity"/>
    <property type="evidence" value="ECO:0007669"/>
    <property type="project" value="UniProtKB-UniRule"/>
</dbReference>
<comment type="caution">
    <text evidence="7">Lacks conserved residue(s) required for the propagation of feature annotation.</text>
</comment>
<dbReference type="InterPro" id="IPR022310">
    <property type="entry name" value="NAD/GMP_synthase"/>
</dbReference>
<dbReference type="GO" id="GO:0005737">
    <property type="term" value="C:cytoplasm"/>
    <property type="evidence" value="ECO:0007669"/>
    <property type="project" value="InterPro"/>
</dbReference>
<dbReference type="NCBIfam" id="NF010588">
    <property type="entry name" value="PRK13981.1"/>
    <property type="match status" value="1"/>
</dbReference>
<evidence type="ECO:0000256" key="9">
    <source>
        <dbReference type="PROSITE-ProRule" id="PRU10139"/>
    </source>
</evidence>
<feature type="binding site" evidence="7">
    <location>
        <position position="581"/>
    </location>
    <ligand>
        <name>deamido-NAD(+)</name>
        <dbReference type="ChEBI" id="CHEBI:58437"/>
        <note>ligand shared between two neighboring subunits</note>
    </ligand>
</feature>
<dbReference type="EC" id="6.3.5.1" evidence="7 8"/>
<dbReference type="NCBIfam" id="TIGR00552">
    <property type="entry name" value="nadE"/>
    <property type="match status" value="1"/>
</dbReference>
<dbReference type="GO" id="GO:0005524">
    <property type="term" value="F:ATP binding"/>
    <property type="evidence" value="ECO:0007669"/>
    <property type="project" value="UniProtKB-UniRule"/>
</dbReference>
<protein>
    <recommendedName>
        <fullName evidence="7 8">Glutamine-dependent NAD(+) synthetase</fullName>
        <ecNumber evidence="7 8">6.3.5.1</ecNumber>
    </recommendedName>
    <alternativeName>
        <fullName evidence="7 8">NAD(+) synthase [glutamine-hydrolyzing]</fullName>
    </alternativeName>
</protein>
<dbReference type="FunCoup" id="A0A1I4APC4">
    <property type="interactions" value="301"/>
</dbReference>
<dbReference type="InterPro" id="IPR003694">
    <property type="entry name" value="NAD_synthase"/>
</dbReference>
<feature type="binding site" evidence="7">
    <location>
        <position position="436"/>
    </location>
    <ligand>
        <name>deamido-NAD(+)</name>
        <dbReference type="ChEBI" id="CHEBI:58437"/>
        <note>ligand shared between two neighboring subunits</note>
    </ligand>
</feature>
<dbReference type="CDD" id="cd07570">
    <property type="entry name" value="GAT_Gln-NAD-synth"/>
    <property type="match status" value="1"/>
</dbReference>
<dbReference type="STRING" id="504800.SAMN04488085_102307"/>
<dbReference type="InParanoid" id="A0A1I4APC4"/>
<keyword evidence="5 7" id="KW-0067">ATP-binding</keyword>
<feature type="binding site" evidence="7">
    <location>
        <position position="161"/>
    </location>
    <ligand>
        <name>L-glutamine</name>
        <dbReference type="ChEBI" id="CHEBI:58359"/>
    </ligand>
</feature>
<keyword evidence="3 7" id="KW-0436">Ligase</keyword>
<evidence type="ECO:0000313" key="14">
    <source>
        <dbReference type="Proteomes" id="UP000199152"/>
    </source>
</evidence>
<feature type="binding site" evidence="7">
    <location>
        <begin position="359"/>
        <end position="366"/>
    </location>
    <ligand>
        <name>ATP</name>
        <dbReference type="ChEBI" id="CHEBI:30616"/>
    </ligand>
</feature>
<dbReference type="GO" id="GO:0008795">
    <property type="term" value="F:NAD+ synthase activity"/>
    <property type="evidence" value="ECO:0007669"/>
    <property type="project" value="UniProtKB-UniRule"/>
</dbReference>
<dbReference type="Gene3D" id="3.60.110.10">
    <property type="entry name" value="Carbon-nitrogen hydrolase"/>
    <property type="match status" value="1"/>
</dbReference>
<feature type="region of interest" description="Disordered" evidence="11">
    <location>
        <begin position="113"/>
        <end position="138"/>
    </location>
</feature>
<sequence>MSELASEHVGHGSEGRPRQLRVALAQVDTRVGDLPGNADLVTRWTAKAADAGAHLVVFPEMTLTGYPPEDLVLRESFARASEHAVVDLAATLADQGLGDVAVVVGYLAHTEGAGPAPVESMPEDDRPADANPRRGAPRNAAALLHGGEVVVRYYKRHLPNYGVFDEARYFVPGTELPIVRLHGVDVALTICEDLWVEGGPCGVAGRAGVDVVASPNASPYERAKDDLRLPLVRRRAAEARATILYCNQVGGQDELVFDGDSMVVAPDGELLGRAPQFVEHLLTADLTIDPSSVPERREGRIGPMTVTRHVISEEPVPLVEPRPPSIAEPLEDREEVWRALVLGLRDFIDKNGMPSVVLGLSGGIDSAVVAALAVDALGPDRVHGVGLPSKWSTEHSLADAEDLAKRTGLHYTVVPIAPMVDAYHGSVELTGVAAENLQARVRGTLLMGLSNQHGHLLLTTGNKSEVAVGYSTLYGDSAGGFAPIKDVPKTLVWELARWRNAHARARGETEPIPQNSIDKPPSAELAPGQVDTDSLPSYEELDAVIADYVDHDLGMADLLERGHDPEIVARVLRLIDSAEFKRRQSAPGTKISLKAFGRDRRLPITNRWRESLPSVREGAAAHE</sequence>
<accession>A0A1I4APC4</accession>
<evidence type="ECO:0000256" key="1">
    <source>
        <dbReference type="ARBA" id="ARBA00005188"/>
    </source>
</evidence>
<comment type="pathway">
    <text evidence="1 7 8">Cofactor biosynthesis; NAD(+) biosynthesis; NAD(+) from deamido-NAD(+) (L-Gln route): step 1/1.</text>
</comment>
<dbReference type="GO" id="GO:0004359">
    <property type="term" value="F:glutaminase activity"/>
    <property type="evidence" value="ECO:0007669"/>
    <property type="project" value="InterPro"/>
</dbReference>
<dbReference type="HAMAP" id="MF_02090">
    <property type="entry name" value="NadE_glutamine_dep"/>
    <property type="match status" value="1"/>
</dbReference>
<dbReference type="SUPFAM" id="SSF52402">
    <property type="entry name" value="Adenine nucleotide alpha hydrolases-like"/>
    <property type="match status" value="1"/>
</dbReference>
<dbReference type="PIRSF" id="PIRSF006630">
    <property type="entry name" value="NADS_GAT"/>
    <property type="match status" value="1"/>
</dbReference>
<dbReference type="GO" id="GO:0000257">
    <property type="term" value="F:nitrilase activity"/>
    <property type="evidence" value="ECO:0007669"/>
    <property type="project" value="UniProtKB-ARBA"/>
</dbReference>
<evidence type="ECO:0000256" key="6">
    <source>
        <dbReference type="ARBA" id="ARBA00023027"/>
    </source>
</evidence>
<dbReference type="UniPathway" id="UPA00253">
    <property type="reaction ID" value="UER00334"/>
</dbReference>
<evidence type="ECO:0000256" key="2">
    <source>
        <dbReference type="ARBA" id="ARBA00007145"/>
    </source>
</evidence>
<evidence type="ECO:0000256" key="10">
    <source>
        <dbReference type="RuleBase" id="RU003811"/>
    </source>
</evidence>
<comment type="catalytic activity">
    <reaction evidence="7 8">
        <text>deamido-NAD(+) + L-glutamine + ATP + H2O = L-glutamate + AMP + diphosphate + NAD(+) + H(+)</text>
        <dbReference type="Rhea" id="RHEA:24384"/>
        <dbReference type="ChEBI" id="CHEBI:15377"/>
        <dbReference type="ChEBI" id="CHEBI:15378"/>
        <dbReference type="ChEBI" id="CHEBI:29985"/>
        <dbReference type="ChEBI" id="CHEBI:30616"/>
        <dbReference type="ChEBI" id="CHEBI:33019"/>
        <dbReference type="ChEBI" id="CHEBI:57540"/>
        <dbReference type="ChEBI" id="CHEBI:58359"/>
        <dbReference type="ChEBI" id="CHEBI:58437"/>
        <dbReference type="ChEBI" id="CHEBI:456215"/>
        <dbReference type="EC" id="6.3.5.1"/>
    </reaction>
</comment>
<feature type="binding site" evidence="7">
    <location>
        <position position="224"/>
    </location>
    <ligand>
        <name>L-glutamine</name>
        <dbReference type="ChEBI" id="CHEBI:58359"/>
    </ligand>
</feature>
<dbReference type="EMBL" id="FOSW01000002">
    <property type="protein sequence ID" value="SFK57589.1"/>
    <property type="molecule type" value="Genomic_DNA"/>
</dbReference>
<evidence type="ECO:0000256" key="7">
    <source>
        <dbReference type="HAMAP-Rule" id="MF_02090"/>
    </source>
</evidence>
<organism evidence="13 14">
    <name type="scientific">Geodermatophilus ruber</name>
    <dbReference type="NCBI Taxonomy" id="504800"/>
    <lineage>
        <taxon>Bacteria</taxon>
        <taxon>Bacillati</taxon>
        <taxon>Actinomycetota</taxon>
        <taxon>Actinomycetes</taxon>
        <taxon>Geodermatophilales</taxon>
        <taxon>Geodermatophilaceae</taxon>
        <taxon>Geodermatophilus</taxon>
    </lineage>
</organism>
<dbReference type="Pfam" id="PF02540">
    <property type="entry name" value="NAD_synthase"/>
    <property type="match status" value="1"/>
</dbReference>
<evidence type="ECO:0000313" key="13">
    <source>
        <dbReference type="EMBL" id="SFK57589.1"/>
    </source>
</evidence>
<dbReference type="InterPro" id="IPR014445">
    <property type="entry name" value="Gln-dep_NAD_synthase"/>
</dbReference>
<feature type="active site" description="Nucleophile; for glutaminase activity" evidence="7">
    <location>
        <position position="191"/>
    </location>
</feature>
<evidence type="ECO:0000259" key="12">
    <source>
        <dbReference type="PROSITE" id="PS50263"/>
    </source>
</evidence>
<feature type="binding site" evidence="7">
    <location>
        <position position="460"/>
    </location>
    <ligand>
        <name>ATP</name>
        <dbReference type="ChEBI" id="CHEBI:30616"/>
    </ligand>
</feature>
<dbReference type="FunFam" id="3.40.50.620:FF:000106">
    <property type="entry name" value="Glutamine-dependent NAD(+) synthetase"/>
    <property type="match status" value="1"/>
</dbReference>
<evidence type="ECO:0000256" key="3">
    <source>
        <dbReference type="ARBA" id="ARBA00022598"/>
    </source>
</evidence>
<evidence type="ECO:0000256" key="11">
    <source>
        <dbReference type="SAM" id="MobiDB-lite"/>
    </source>
</evidence>
<feature type="active site" description="Proton acceptor" evidence="9">
    <location>
        <position position="60"/>
    </location>
</feature>
<evidence type="ECO:0000256" key="8">
    <source>
        <dbReference type="PIRNR" id="PIRNR006630"/>
    </source>
</evidence>
<feature type="region of interest" description="Disordered" evidence="11">
    <location>
        <begin position="504"/>
        <end position="531"/>
    </location>
</feature>
<dbReference type="PANTHER" id="PTHR23090">
    <property type="entry name" value="NH 3 /GLUTAMINE-DEPENDENT NAD + SYNTHETASE"/>
    <property type="match status" value="1"/>
</dbReference>
<comment type="similarity">
    <text evidence="2 7 8">In the C-terminal section; belongs to the NAD synthetase family.</text>
</comment>
<keyword evidence="4 7" id="KW-0547">Nucleotide-binding</keyword>
<dbReference type="SUPFAM" id="SSF56317">
    <property type="entry name" value="Carbon-nitrogen hydrolase"/>
    <property type="match status" value="1"/>
</dbReference>
<evidence type="ECO:0000256" key="5">
    <source>
        <dbReference type="ARBA" id="ARBA00022840"/>
    </source>
</evidence>
<dbReference type="CDD" id="cd00553">
    <property type="entry name" value="NAD_synthase"/>
    <property type="match status" value="1"/>
</dbReference>
<reference evidence="13 14" key="1">
    <citation type="submission" date="2016-10" db="EMBL/GenBank/DDBJ databases">
        <authorList>
            <person name="de Groot N.N."/>
        </authorList>
    </citation>
    <scope>NUCLEOTIDE SEQUENCE [LARGE SCALE GENOMIC DNA]</scope>
    <source>
        <strain evidence="13 14">DSM 45317</strain>
    </source>
</reference>